<dbReference type="InterPro" id="IPR019734">
    <property type="entry name" value="TPR_rpt"/>
</dbReference>
<dbReference type="EnsemblPlants" id="Bra022229.1">
    <property type="protein sequence ID" value="Bra022229.1-P"/>
    <property type="gene ID" value="Bra022229"/>
</dbReference>
<proteinExistence type="predicted"/>
<feature type="coiled-coil region" evidence="2">
    <location>
        <begin position="221"/>
        <end position="248"/>
    </location>
</feature>
<accession>M4E0D2</accession>
<dbReference type="OMA" id="PEAYICQ"/>
<reference evidence="3 4" key="1">
    <citation type="journal article" date="2011" name="Nat. Genet.">
        <title>The genome of the mesopolyploid crop species Brassica rapa.</title>
        <authorList>
            <consortium name="Brassica rapa Genome Sequencing Project Consortium"/>
            <person name="Wang X."/>
            <person name="Wang H."/>
            <person name="Wang J."/>
            <person name="Sun R."/>
            <person name="Wu J."/>
            <person name="Liu S."/>
            <person name="Bai Y."/>
            <person name="Mun J.H."/>
            <person name="Bancroft I."/>
            <person name="Cheng F."/>
            <person name="Huang S."/>
            <person name="Li X."/>
            <person name="Hua W."/>
            <person name="Wang J."/>
            <person name="Wang X."/>
            <person name="Freeling M."/>
            <person name="Pires J.C."/>
            <person name="Paterson A.H."/>
            <person name="Chalhoub B."/>
            <person name="Wang B."/>
            <person name="Hayward A."/>
            <person name="Sharpe A.G."/>
            <person name="Park B.S."/>
            <person name="Weisshaar B."/>
            <person name="Liu B."/>
            <person name="Li B."/>
            <person name="Liu B."/>
            <person name="Tong C."/>
            <person name="Song C."/>
            <person name="Duran C."/>
            <person name="Peng C."/>
            <person name="Geng C."/>
            <person name="Koh C."/>
            <person name="Lin C."/>
            <person name="Edwards D."/>
            <person name="Mu D."/>
            <person name="Shen D."/>
            <person name="Soumpourou E."/>
            <person name="Li F."/>
            <person name="Fraser F."/>
            <person name="Conant G."/>
            <person name="Lassalle G."/>
            <person name="King G.J."/>
            <person name="Bonnema G."/>
            <person name="Tang H."/>
            <person name="Wang H."/>
            <person name="Belcram H."/>
            <person name="Zhou H."/>
            <person name="Hirakawa H."/>
            <person name="Abe H."/>
            <person name="Guo H."/>
            <person name="Wang H."/>
            <person name="Jin H."/>
            <person name="Parkin I.A."/>
            <person name="Batley J."/>
            <person name="Kim J.S."/>
            <person name="Just J."/>
            <person name="Li J."/>
            <person name="Xu J."/>
            <person name="Deng J."/>
            <person name="Kim J.A."/>
            <person name="Li J."/>
            <person name="Yu J."/>
            <person name="Meng J."/>
            <person name="Wang J."/>
            <person name="Min J."/>
            <person name="Poulain J."/>
            <person name="Wang J."/>
            <person name="Hatakeyama K."/>
            <person name="Wu K."/>
            <person name="Wang L."/>
            <person name="Fang L."/>
            <person name="Trick M."/>
            <person name="Links M.G."/>
            <person name="Zhao M."/>
            <person name="Jin M."/>
            <person name="Ramchiary N."/>
            <person name="Drou N."/>
            <person name="Berkman P.J."/>
            <person name="Cai Q."/>
            <person name="Huang Q."/>
            <person name="Li R."/>
            <person name="Tabata S."/>
            <person name="Cheng S."/>
            <person name="Zhang S."/>
            <person name="Zhang S."/>
            <person name="Huang S."/>
            <person name="Sato S."/>
            <person name="Sun S."/>
            <person name="Kwon S.J."/>
            <person name="Choi S.R."/>
            <person name="Lee T.H."/>
            <person name="Fan W."/>
            <person name="Zhao X."/>
            <person name="Tan X."/>
            <person name="Xu X."/>
            <person name="Wang Y."/>
            <person name="Qiu Y."/>
            <person name="Yin Y."/>
            <person name="Li Y."/>
            <person name="Du Y."/>
            <person name="Liao Y."/>
            <person name="Lim Y."/>
            <person name="Narusaka Y."/>
            <person name="Wang Y."/>
            <person name="Wang Z."/>
            <person name="Li Z."/>
            <person name="Wang Z."/>
            <person name="Xiong Z."/>
            <person name="Zhang Z."/>
        </authorList>
    </citation>
    <scope>NUCLEOTIDE SEQUENCE [LARGE SCALE GENOMIC DNA]</scope>
    <source>
        <strain evidence="3 4">cv. Chiifu-401-42</strain>
    </source>
</reference>
<dbReference type="Proteomes" id="UP000011750">
    <property type="component" value="Chromosome A05"/>
</dbReference>
<dbReference type="FunCoup" id="M4E0D2">
    <property type="interactions" value="802"/>
</dbReference>
<dbReference type="CDD" id="cd02980">
    <property type="entry name" value="TRX_Fd_family"/>
    <property type="match status" value="1"/>
</dbReference>
<keyword evidence="4" id="KW-1185">Reference proteome</keyword>
<dbReference type="STRING" id="51351.M4E0D2"/>
<feature type="repeat" description="TPR" evidence="1">
    <location>
        <begin position="180"/>
        <end position="213"/>
    </location>
</feature>
<dbReference type="SMR" id="M4E0D2"/>
<dbReference type="AlphaFoldDB" id="M4E0D2"/>
<dbReference type="SMART" id="SM00028">
    <property type="entry name" value="TPR"/>
    <property type="match status" value="3"/>
</dbReference>
<dbReference type="InterPro" id="IPR036249">
    <property type="entry name" value="Thioredoxin-like_sf"/>
</dbReference>
<evidence type="ECO:0000256" key="2">
    <source>
        <dbReference type="SAM" id="Coils"/>
    </source>
</evidence>
<dbReference type="Pfam" id="PF13181">
    <property type="entry name" value="TPR_8"/>
    <property type="match status" value="2"/>
</dbReference>
<organism evidence="3 4">
    <name type="scientific">Brassica campestris</name>
    <name type="common">Field mustard</name>
    <dbReference type="NCBI Taxonomy" id="3711"/>
    <lineage>
        <taxon>Eukaryota</taxon>
        <taxon>Viridiplantae</taxon>
        <taxon>Streptophyta</taxon>
        <taxon>Embryophyta</taxon>
        <taxon>Tracheophyta</taxon>
        <taxon>Spermatophyta</taxon>
        <taxon>Magnoliopsida</taxon>
        <taxon>eudicotyledons</taxon>
        <taxon>Gunneridae</taxon>
        <taxon>Pentapetalae</taxon>
        <taxon>rosids</taxon>
        <taxon>malvids</taxon>
        <taxon>Brassicales</taxon>
        <taxon>Brassicaceae</taxon>
        <taxon>Brassiceae</taxon>
        <taxon>Brassica</taxon>
    </lineage>
</organism>
<name>M4E0D2_BRACM</name>
<keyword evidence="2" id="KW-0175">Coiled coil</keyword>
<dbReference type="InterPro" id="IPR011990">
    <property type="entry name" value="TPR-like_helical_dom_sf"/>
</dbReference>
<dbReference type="Gramene" id="Bra022229.1">
    <property type="protein sequence ID" value="Bra022229.1-P"/>
    <property type="gene ID" value="Bra022229"/>
</dbReference>
<dbReference type="HOGENOM" id="CLU_065906_0_0_1"/>
<keyword evidence="1" id="KW-0802">TPR repeat</keyword>
<dbReference type="SUPFAM" id="SSF48452">
    <property type="entry name" value="TPR-like"/>
    <property type="match status" value="1"/>
</dbReference>
<feature type="repeat" description="TPR" evidence="1">
    <location>
        <begin position="110"/>
        <end position="143"/>
    </location>
</feature>
<dbReference type="SUPFAM" id="SSF52833">
    <property type="entry name" value="Thioredoxin-like"/>
    <property type="match status" value="1"/>
</dbReference>
<dbReference type="Gene3D" id="3.40.30.10">
    <property type="entry name" value="Glutaredoxin"/>
    <property type="match status" value="1"/>
</dbReference>
<evidence type="ECO:0000256" key="1">
    <source>
        <dbReference type="PROSITE-ProRule" id="PRU00339"/>
    </source>
</evidence>
<dbReference type="Gene3D" id="1.25.40.10">
    <property type="entry name" value="Tetratricopeptide repeat domain"/>
    <property type="match status" value="1"/>
</dbReference>
<dbReference type="PANTHER" id="PTHR47682">
    <property type="entry name" value="TETRATRICOPEPTIDE REPEAT (TPR)-CONTAINING PROTEIN"/>
    <property type="match status" value="1"/>
</dbReference>
<sequence length="294" mass="32312">MASVALPAFTCRSSAEPTKELRVCTNRTCRKQGSFQILETLTSLAPPQLRVNPCGCLGRCGSGPNLVALPQGLFLRHCATPSRAAEILFSLCGDGREASSSSAVAEALSALALTNNALTQIEAGNFEEAESLLTQALEMKPYGGLHRIFKHRAVAKLGMVDYSGALEDISQALALAPNYYEPYIFQGDVYVAQGQYDLAEKSYLKCLEIDPTLRRSKSFKARIANLQKKAVEADLKTVEEERQILARMELETTDHSFLQNELSPTVWFAPSDFSMNEVKEKMAESIIKLENQLP</sequence>
<dbReference type="PROSITE" id="PS50005">
    <property type="entry name" value="TPR"/>
    <property type="match status" value="2"/>
</dbReference>
<evidence type="ECO:0000313" key="3">
    <source>
        <dbReference type="EnsemblPlants" id="Bra022229.1-P"/>
    </source>
</evidence>
<protein>
    <submittedName>
        <fullName evidence="3">Uncharacterized protein</fullName>
    </submittedName>
</protein>
<evidence type="ECO:0000313" key="4">
    <source>
        <dbReference type="Proteomes" id="UP000011750"/>
    </source>
</evidence>
<dbReference type="eggNOG" id="ENOG502QPZN">
    <property type="taxonomic scope" value="Eukaryota"/>
</dbReference>
<dbReference type="InParanoid" id="M4E0D2"/>
<dbReference type="PANTHER" id="PTHR47682:SF1">
    <property type="entry name" value="TETRATRICOPEPTIDE REPEAT (TPR)-CONTAINING PROTEIN"/>
    <property type="match status" value="1"/>
</dbReference>
<reference evidence="3" key="3">
    <citation type="submission" date="2023-03" db="UniProtKB">
        <authorList>
            <consortium name="EnsemblPlants"/>
        </authorList>
    </citation>
    <scope>IDENTIFICATION</scope>
    <source>
        <strain evidence="3">cv. Chiifu-401-42</strain>
    </source>
</reference>
<reference evidence="3 4" key="2">
    <citation type="journal article" date="2018" name="Hortic Res">
        <title>Improved Brassica rapa reference genome by single-molecule sequencing and chromosome conformation capture technologies.</title>
        <authorList>
            <person name="Zhang L."/>
            <person name="Cai X."/>
            <person name="Wu J."/>
            <person name="Liu M."/>
            <person name="Grob S."/>
            <person name="Cheng F."/>
            <person name="Liang J."/>
            <person name="Cai C."/>
            <person name="Liu Z."/>
            <person name="Liu B."/>
            <person name="Wang F."/>
            <person name="Li S."/>
            <person name="Liu F."/>
            <person name="Li X."/>
            <person name="Cheng L."/>
            <person name="Yang W."/>
            <person name="Li M.H."/>
            <person name="Grossniklaus U."/>
            <person name="Zheng H."/>
            <person name="Wang X."/>
        </authorList>
    </citation>
    <scope>NUCLEOTIDE SEQUENCE [LARGE SCALE GENOMIC DNA]</scope>
    <source>
        <strain evidence="3 4">cv. Chiifu-401-42</strain>
    </source>
</reference>